<organism evidence="2 3">
    <name type="scientific">Apiospora hydei</name>
    <dbReference type="NCBI Taxonomy" id="1337664"/>
    <lineage>
        <taxon>Eukaryota</taxon>
        <taxon>Fungi</taxon>
        <taxon>Dikarya</taxon>
        <taxon>Ascomycota</taxon>
        <taxon>Pezizomycotina</taxon>
        <taxon>Sordariomycetes</taxon>
        <taxon>Xylariomycetidae</taxon>
        <taxon>Amphisphaeriales</taxon>
        <taxon>Apiosporaceae</taxon>
        <taxon>Apiospora</taxon>
    </lineage>
</organism>
<dbReference type="RefSeq" id="XP_066661071.1">
    <property type="nucleotide sequence ID" value="XM_066818883.1"/>
</dbReference>
<evidence type="ECO:0000313" key="3">
    <source>
        <dbReference type="Proteomes" id="UP001433268"/>
    </source>
</evidence>
<dbReference type="Proteomes" id="UP001433268">
    <property type="component" value="Unassembled WGS sequence"/>
</dbReference>
<reference evidence="2 3" key="1">
    <citation type="submission" date="2023-01" db="EMBL/GenBank/DDBJ databases">
        <title>Analysis of 21 Apiospora genomes using comparative genomics revels a genus with tremendous synthesis potential of carbohydrate active enzymes and secondary metabolites.</title>
        <authorList>
            <person name="Sorensen T."/>
        </authorList>
    </citation>
    <scope>NUCLEOTIDE SEQUENCE [LARGE SCALE GENOMIC DNA]</scope>
    <source>
        <strain evidence="2 3">CBS 114990</strain>
    </source>
</reference>
<dbReference type="EMBL" id="JAQQWN010000010">
    <property type="protein sequence ID" value="KAK8062472.1"/>
    <property type="molecule type" value="Genomic_DNA"/>
</dbReference>
<dbReference type="GeneID" id="92051943"/>
<sequence>MQYPEGSYSPNVASEDIYSKLCEFEHVAKRQFDAVTRMGKSPGGSNDEREGDTQQTLCYRRYQSTASACNLGPDGPVNT</sequence>
<accession>A0ABR1UUA1</accession>
<evidence type="ECO:0000313" key="2">
    <source>
        <dbReference type="EMBL" id="KAK8062472.1"/>
    </source>
</evidence>
<protein>
    <submittedName>
        <fullName evidence="2">Uncharacterized protein</fullName>
    </submittedName>
</protein>
<feature type="region of interest" description="Disordered" evidence="1">
    <location>
        <begin position="36"/>
        <end position="56"/>
    </location>
</feature>
<proteinExistence type="predicted"/>
<keyword evidence="3" id="KW-1185">Reference proteome</keyword>
<comment type="caution">
    <text evidence="2">The sequence shown here is derived from an EMBL/GenBank/DDBJ whole genome shotgun (WGS) entry which is preliminary data.</text>
</comment>
<gene>
    <name evidence="2" type="ORF">PG997_014569</name>
</gene>
<evidence type="ECO:0000256" key="1">
    <source>
        <dbReference type="SAM" id="MobiDB-lite"/>
    </source>
</evidence>
<name>A0ABR1UUA1_9PEZI</name>